<protein>
    <submittedName>
        <fullName evidence="1">Uncharacterized protein</fullName>
    </submittedName>
</protein>
<organism evidence="1 2">
    <name type="scientific">Trichonephila inaurata madagascariensis</name>
    <dbReference type="NCBI Taxonomy" id="2747483"/>
    <lineage>
        <taxon>Eukaryota</taxon>
        <taxon>Metazoa</taxon>
        <taxon>Ecdysozoa</taxon>
        <taxon>Arthropoda</taxon>
        <taxon>Chelicerata</taxon>
        <taxon>Arachnida</taxon>
        <taxon>Araneae</taxon>
        <taxon>Araneomorphae</taxon>
        <taxon>Entelegynae</taxon>
        <taxon>Araneoidea</taxon>
        <taxon>Nephilidae</taxon>
        <taxon>Trichonephila</taxon>
        <taxon>Trichonephila inaurata</taxon>
    </lineage>
</organism>
<dbReference type="AlphaFoldDB" id="A0A8X7CP18"/>
<proteinExistence type="predicted"/>
<accession>A0A8X7CP18</accession>
<dbReference type="Proteomes" id="UP000886998">
    <property type="component" value="Unassembled WGS sequence"/>
</dbReference>
<comment type="caution">
    <text evidence="1">The sequence shown here is derived from an EMBL/GenBank/DDBJ whole genome shotgun (WGS) entry which is preliminary data.</text>
</comment>
<gene>
    <name evidence="1" type="primary">g.11071</name>
    <name evidence="1" type="ORF">TNIN_113471</name>
</gene>
<evidence type="ECO:0000313" key="1">
    <source>
        <dbReference type="EMBL" id="GFY75111.1"/>
    </source>
</evidence>
<dbReference type="OrthoDB" id="8195485at2759"/>
<evidence type="ECO:0000313" key="2">
    <source>
        <dbReference type="Proteomes" id="UP000886998"/>
    </source>
</evidence>
<name>A0A8X7CP18_9ARAC</name>
<reference evidence="1" key="1">
    <citation type="submission" date="2020-08" db="EMBL/GenBank/DDBJ databases">
        <title>Multicomponent nature underlies the extraordinary mechanical properties of spider dragline silk.</title>
        <authorList>
            <person name="Kono N."/>
            <person name="Nakamura H."/>
            <person name="Mori M."/>
            <person name="Yoshida Y."/>
            <person name="Ohtoshi R."/>
            <person name="Malay A.D."/>
            <person name="Moran D.A.P."/>
            <person name="Tomita M."/>
            <person name="Numata K."/>
            <person name="Arakawa K."/>
        </authorList>
    </citation>
    <scope>NUCLEOTIDE SEQUENCE</scope>
</reference>
<keyword evidence="2" id="KW-1185">Reference proteome</keyword>
<sequence>MVIKKRDPEEERLRIVEVVAAIIREDIRSFVVGTKSYPPPSKMLMKENQESICYSNKKLVSVDTPRQKQARGDVDVLTVETSIEESEHKTAVIVEDIDFLVILIGRTQSHQKVFFKKVGKGIVKTQTYSYKSFDKYLHCKKHILFLHIFSGCGMPSAFFKKRGRTFIRILDNLPPEFGSASSSIPRNKTVL</sequence>
<dbReference type="EMBL" id="BMAV01021165">
    <property type="protein sequence ID" value="GFY75111.1"/>
    <property type="molecule type" value="Genomic_DNA"/>
</dbReference>